<dbReference type="Pfam" id="PF00903">
    <property type="entry name" value="Glyoxalase"/>
    <property type="match status" value="1"/>
</dbReference>
<dbReference type="PANTHER" id="PTHR34109">
    <property type="entry name" value="BNAUNNG04460D PROTEIN-RELATED"/>
    <property type="match status" value="1"/>
</dbReference>
<dbReference type="PANTHER" id="PTHR34109:SF1">
    <property type="entry name" value="VOC DOMAIN-CONTAINING PROTEIN"/>
    <property type="match status" value="1"/>
</dbReference>
<evidence type="ECO:0000313" key="3">
    <source>
        <dbReference type="Proteomes" id="UP000832041"/>
    </source>
</evidence>
<dbReference type="RefSeq" id="WP_248592677.1">
    <property type="nucleotide sequence ID" value="NZ_BAABEB010000012.1"/>
</dbReference>
<dbReference type="Proteomes" id="UP000832041">
    <property type="component" value="Chromosome"/>
</dbReference>
<proteinExistence type="predicted"/>
<dbReference type="EMBL" id="CP051627">
    <property type="protein sequence ID" value="UPT20422.1"/>
    <property type="molecule type" value="Genomic_DNA"/>
</dbReference>
<dbReference type="Gene3D" id="3.30.720.120">
    <property type="match status" value="1"/>
</dbReference>
<evidence type="ECO:0000313" key="2">
    <source>
        <dbReference type="EMBL" id="UPT20422.1"/>
    </source>
</evidence>
<dbReference type="PROSITE" id="PS51819">
    <property type="entry name" value="VOC"/>
    <property type="match status" value="1"/>
</dbReference>
<protein>
    <submittedName>
        <fullName evidence="2">Glyoxalase</fullName>
    </submittedName>
</protein>
<accession>A0ABY4KYB7</accession>
<dbReference type="InterPro" id="IPR037523">
    <property type="entry name" value="VOC_core"/>
</dbReference>
<organism evidence="2 3">
    <name type="scientific">Thermobifida alba</name>
    <name type="common">Thermomonospora alba</name>
    <dbReference type="NCBI Taxonomy" id="53522"/>
    <lineage>
        <taxon>Bacteria</taxon>
        <taxon>Bacillati</taxon>
        <taxon>Actinomycetota</taxon>
        <taxon>Actinomycetes</taxon>
        <taxon>Streptosporangiales</taxon>
        <taxon>Nocardiopsidaceae</taxon>
        <taxon>Thermobifida</taxon>
    </lineage>
</organism>
<dbReference type="InterPro" id="IPR029068">
    <property type="entry name" value="Glyas_Bleomycin-R_OHBP_Dase"/>
</dbReference>
<evidence type="ECO:0000259" key="1">
    <source>
        <dbReference type="PROSITE" id="PS51819"/>
    </source>
</evidence>
<feature type="domain" description="VOC" evidence="1">
    <location>
        <begin position="7"/>
        <end position="125"/>
    </location>
</feature>
<sequence length="128" mass="13896">MSENTNRPGVWPCLRYQDPEAARRFLAGVLGFVETATFRDADGRIEHAELSWPEGGGVMYGPLTGESAALSTVETYVCTADPDAVHRRAVAAGARIVRELMDTDYGSRDVSIVDPEGNVWAFGTYRGA</sequence>
<reference evidence="2 3" key="1">
    <citation type="submission" date="2020-04" db="EMBL/GenBank/DDBJ databases">
        <title>Thermobifida alba genome sequencing and assembly.</title>
        <authorList>
            <person name="Luzics S."/>
            <person name="Horvath B."/>
            <person name="Nagy I."/>
            <person name="Toth A."/>
            <person name="Nagy I."/>
            <person name="Kukolya J."/>
        </authorList>
    </citation>
    <scope>NUCLEOTIDE SEQUENCE [LARGE SCALE GENOMIC DNA]</scope>
    <source>
        <strain evidence="2 3">DSM 43795</strain>
    </source>
</reference>
<keyword evidence="3" id="KW-1185">Reference proteome</keyword>
<gene>
    <name evidence="2" type="ORF">FOF52_05120</name>
</gene>
<dbReference type="SUPFAM" id="SSF54593">
    <property type="entry name" value="Glyoxalase/Bleomycin resistance protein/Dihydroxybiphenyl dioxygenase"/>
    <property type="match status" value="1"/>
</dbReference>
<dbReference type="InterPro" id="IPR004360">
    <property type="entry name" value="Glyas_Fos-R_dOase_dom"/>
</dbReference>
<name>A0ABY4KYB7_THEAE</name>
<dbReference type="Gene3D" id="3.30.720.110">
    <property type="match status" value="1"/>
</dbReference>